<gene>
    <name evidence="2" type="ORF">B4O97_09220</name>
</gene>
<dbReference type="PANTHER" id="PTHR42834">
    <property type="entry name" value="ENDONUCLEASE/EXONUCLEASE/PHOSPHATASE FAMILY PROTEIN (AFU_ORTHOLOGUE AFUA_3G09210)"/>
    <property type="match status" value="1"/>
</dbReference>
<proteinExistence type="predicted"/>
<sequence length="330" mass="36667">MIIFVLTGCAGCPMDPFGNGDNRLVILSYNCQNLFDDVRQGGEYPEYDPSSGEWTNETYLGKLAALAAAIQKAPEEPDILLLQEVENSGTLERLSRDFLPLGGYDFHAAPRAQGAAVQTGLLSRIPVEKLLVHRPGGSDSERNILEIWLNPEGDERGERIVLMNNHWKSRLGGAEATEPQRLRSALLLQRRTEELNRDFAGINILFAGDFNEDPWETGREYPTALGTQEDCVAPPVICVGGESAAAQDFYAFWSEIPEGGSYFYGGTWERIDHFFWNRSLSDGSGWDVAGCILVDDPMLLNEYGTPLAYSGKTMRGYSDHLPLLLVLERR</sequence>
<dbReference type="SUPFAM" id="SSF56219">
    <property type="entry name" value="DNase I-like"/>
    <property type="match status" value="1"/>
</dbReference>
<organism evidence="2 3">
    <name type="scientific">Marispirochaeta aestuarii</name>
    <dbReference type="NCBI Taxonomy" id="1963862"/>
    <lineage>
        <taxon>Bacteria</taxon>
        <taxon>Pseudomonadati</taxon>
        <taxon>Spirochaetota</taxon>
        <taxon>Spirochaetia</taxon>
        <taxon>Spirochaetales</taxon>
        <taxon>Spirochaetaceae</taxon>
        <taxon>Marispirochaeta</taxon>
    </lineage>
</organism>
<dbReference type="Gene3D" id="3.60.10.10">
    <property type="entry name" value="Endonuclease/exonuclease/phosphatase"/>
    <property type="match status" value="1"/>
</dbReference>
<comment type="caution">
    <text evidence="2">The sequence shown here is derived from an EMBL/GenBank/DDBJ whole genome shotgun (WGS) entry which is preliminary data.</text>
</comment>
<dbReference type="InterPro" id="IPR036691">
    <property type="entry name" value="Endo/exonu/phosph_ase_sf"/>
</dbReference>
<evidence type="ECO:0000313" key="2">
    <source>
        <dbReference type="EMBL" id="ORC35344.1"/>
    </source>
</evidence>
<name>A0A1Y1RZ84_9SPIO</name>
<dbReference type="Proteomes" id="UP000192343">
    <property type="component" value="Unassembled WGS sequence"/>
</dbReference>
<evidence type="ECO:0000313" key="3">
    <source>
        <dbReference type="Proteomes" id="UP000192343"/>
    </source>
</evidence>
<dbReference type="AlphaFoldDB" id="A0A1Y1RZ84"/>
<accession>A0A1Y1RZ84</accession>
<dbReference type="GO" id="GO:0003824">
    <property type="term" value="F:catalytic activity"/>
    <property type="evidence" value="ECO:0007669"/>
    <property type="project" value="InterPro"/>
</dbReference>
<evidence type="ECO:0000259" key="1">
    <source>
        <dbReference type="Pfam" id="PF19580"/>
    </source>
</evidence>
<dbReference type="InterPro" id="IPR005135">
    <property type="entry name" value="Endo/exonuclease/phosphatase"/>
</dbReference>
<dbReference type="STRING" id="1963862.B4O97_09220"/>
<dbReference type="EMBL" id="MWQY01000009">
    <property type="protein sequence ID" value="ORC35344.1"/>
    <property type="molecule type" value="Genomic_DNA"/>
</dbReference>
<keyword evidence="3" id="KW-1185">Reference proteome</keyword>
<protein>
    <recommendedName>
        <fullName evidence="1">Endonuclease/exonuclease/phosphatase domain-containing protein</fullName>
    </recommendedName>
</protein>
<feature type="domain" description="Endonuclease/exonuclease/phosphatase" evidence="1">
    <location>
        <begin position="26"/>
        <end position="329"/>
    </location>
</feature>
<reference evidence="2 3" key="1">
    <citation type="submission" date="2017-03" db="EMBL/GenBank/DDBJ databases">
        <title>Draft Genome sequence of Marispirochaeta sp. strain JC444.</title>
        <authorList>
            <person name="Shivani Y."/>
            <person name="Subhash Y."/>
            <person name="Sasikala C."/>
            <person name="Ramana C."/>
        </authorList>
    </citation>
    <scope>NUCLEOTIDE SEQUENCE [LARGE SCALE GENOMIC DNA]</scope>
    <source>
        <strain evidence="2 3">JC444</strain>
    </source>
</reference>
<dbReference type="Pfam" id="PF19580">
    <property type="entry name" value="Exo_endo_phos_3"/>
    <property type="match status" value="1"/>
</dbReference>
<dbReference type="PANTHER" id="PTHR42834:SF1">
    <property type="entry name" value="ENDONUCLEASE_EXONUCLEASE_PHOSPHATASE FAMILY PROTEIN (AFU_ORTHOLOGUE AFUA_3G09210)"/>
    <property type="match status" value="1"/>
</dbReference>